<evidence type="ECO:0000256" key="1">
    <source>
        <dbReference type="ARBA" id="ARBA00004613"/>
    </source>
</evidence>
<dbReference type="CDD" id="cd23992">
    <property type="entry name" value="PBP_GOBP"/>
    <property type="match status" value="1"/>
</dbReference>
<dbReference type="RefSeq" id="XP_017868423.1">
    <property type="nucleotide sequence ID" value="XM_018012934.1"/>
</dbReference>
<dbReference type="InterPro" id="IPR036728">
    <property type="entry name" value="PBP_GOBP_sf"/>
</dbReference>
<organism evidence="6 7">
    <name type="scientific">Drosophila arizonae</name>
    <name type="common">Fruit fly</name>
    <dbReference type="NCBI Taxonomy" id="7263"/>
    <lineage>
        <taxon>Eukaryota</taxon>
        <taxon>Metazoa</taxon>
        <taxon>Ecdysozoa</taxon>
        <taxon>Arthropoda</taxon>
        <taxon>Hexapoda</taxon>
        <taxon>Insecta</taxon>
        <taxon>Pterygota</taxon>
        <taxon>Neoptera</taxon>
        <taxon>Endopterygota</taxon>
        <taxon>Diptera</taxon>
        <taxon>Brachycera</taxon>
        <taxon>Muscomorpha</taxon>
        <taxon>Ephydroidea</taxon>
        <taxon>Drosophilidae</taxon>
        <taxon>Drosophila</taxon>
    </lineage>
</organism>
<comment type="similarity">
    <text evidence="2">Belongs to the PBP/GOBP family.</text>
</comment>
<reference evidence="7" key="3">
    <citation type="submission" date="2025-08" db="UniProtKB">
        <authorList>
            <consortium name="RefSeq"/>
        </authorList>
    </citation>
    <scope>IDENTIFICATION</scope>
    <source>
        <tissue evidence="7">Whole organism</tissue>
    </source>
</reference>
<evidence type="ECO:0000256" key="3">
    <source>
        <dbReference type="ARBA" id="ARBA00022525"/>
    </source>
</evidence>
<reference evidence="6" key="1">
    <citation type="journal article" date="1997" name="Nucleic Acids Res.">
        <title>tRNAscan-SE: a program for improved detection of transfer RNA genes in genomic sequence.</title>
        <authorList>
            <person name="Lowe T.M."/>
            <person name="Eddy S.R."/>
        </authorList>
    </citation>
    <scope>NUCLEOTIDE SEQUENCE [LARGE SCALE GENOMIC DNA]</scope>
</reference>
<dbReference type="SMART" id="SM00708">
    <property type="entry name" value="PhBP"/>
    <property type="match status" value="1"/>
</dbReference>
<keyword evidence="3" id="KW-0964">Secreted</keyword>
<accession>A0ABM1PMI7</accession>
<gene>
    <name evidence="7" type="primary">LOC108617212</name>
</gene>
<dbReference type="GeneID" id="108617212"/>
<dbReference type="InterPro" id="IPR006170">
    <property type="entry name" value="PBP/GOBP"/>
</dbReference>
<evidence type="ECO:0000256" key="4">
    <source>
        <dbReference type="ARBA" id="ARBA00022729"/>
    </source>
</evidence>
<feature type="signal peptide" evidence="5">
    <location>
        <begin position="1"/>
        <end position="21"/>
    </location>
</feature>
<dbReference type="Gene3D" id="1.10.238.20">
    <property type="entry name" value="Pheromone/general odorant binding protein domain"/>
    <property type="match status" value="1"/>
</dbReference>
<keyword evidence="4 5" id="KW-0732">Signal</keyword>
<dbReference type="PANTHER" id="PTHR11857">
    <property type="entry name" value="ODORANT BINDING PROTEIN-RELATED"/>
    <property type="match status" value="1"/>
</dbReference>
<dbReference type="PANTHER" id="PTHR11857:SF43">
    <property type="entry name" value="GEO07291P1-RELATED"/>
    <property type="match status" value="1"/>
</dbReference>
<evidence type="ECO:0000256" key="5">
    <source>
        <dbReference type="SAM" id="SignalP"/>
    </source>
</evidence>
<protein>
    <submittedName>
        <fullName evidence="7">General odorant-binding protein 56a</fullName>
    </submittedName>
</protein>
<evidence type="ECO:0000313" key="6">
    <source>
        <dbReference type="Proteomes" id="UP000694904"/>
    </source>
</evidence>
<name>A0ABM1PMI7_DROAR</name>
<feature type="chain" id="PRO_5045390453" evidence="5">
    <location>
        <begin position="22"/>
        <end position="138"/>
    </location>
</feature>
<reference evidence="6" key="2">
    <citation type="journal article" date="2016" name="G3 (Bethesda)">
        <title>Genome Evolution in Three Species of Cactophilic Drosophila.</title>
        <authorList>
            <person name="Sanchez-Flores A."/>
            <person name="Penazola F."/>
            <person name="Carpinteyro-Ponce J."/>
            <person name="Nazario-Yepiz N."/>
            <person name="Abreu-Goodger C."/>
            <person name="Machado C.A."/>
            <person name="Markow T.A."/>
        </authorList>
    </citation>
    <scope>NUCLEOTIDE SEQUENCE [LARGE SCALE GENOMIC DNA]</scope>
</reference>
<dbReference type="Proteomes" id="UP000694904">
    <property type="component" value="Chromosome 5"/>
</dbReference>
<dbReference type="Pfam" id="PF01395">
    <property type="entry name" value="PBP_GOBP"/>
    <property type="match status" value="1"/>
</dbReference>
<keyword evidence="6" id="KW-1185">Reference proteome</keyword>
<comment type="subcellular location">
    <subcellularLocation>
        <location evidence="1">Secreted</location>
    </subcellularLocation>
</comment>
<evidence type="ECO:0000256" key="2">
    <source>
        <dbReference type="ARBA" id="ARBA00008098"/>
    </source>
</evidence>
<proteinExistence type="inferred from homology"/>
<sequence length="138" mass="15199">MKVNIFVQVLIVCSLYELAVSQSAADLAAYANKQQECIKELKIPANEATQITANKDVSNPSAAYKCYHDCLYKKLGLMAADGKANEERIVKYAQARFSASVDKIKTKLTECMTGVKKVPNACQHIYNLELCMSKALTA</sequence>
<evidence type="ECO:0000313" key="7">
    <source>
        <dbReference type="RefSeq" id="XP_017868423.1"/>
    </source>
</evidence>
<dbReference type="SUPFAM" id="SSF47565">
    <property type="entry name" value="Insect pheromone/odorant-binding proteins"/>
    <property type="match status" value="1"/>
</dbReference>